<organism evidence="2 3">
    <name type="scientific">Vescimonas fastidiosa</name>
    <dbReference type="NCBI Taxonomy" id="2714353"/>
    <lineage>
        <taxon>Bacteria</taxon>
        <taxon>Bacillati</taxon>
        <taxon>Bacillota</taxon>
        <taxon>Clostridia</taxon>
        <taxon>Eubacteriales</taxon>
        <taxon>Oscillospiraceae</taxon>
        <taxon>Vescimonas</taxon>
    </lineage>
</organism>
<dbReference type="KEGG" id="vfa:MM35RIKEN_05110"/>
<name>A0A810PN53_9FIRM</name>
<reference evidence="2" key="1">
    <citation type="submission" date="2020-09" db="EMBL/GenBank/DDBJ databases">
        <title>New species isolated from human feces.</title>
        <authorList>
            <person name="Kitahara M."/>
            <person name="Shigeno Y."/>
            <person name="Shime M."/>
            <person name="Matsumoto Y."/>
            <person name="Nakamura S."/>
            <person name="Motooka D."/>
            <person name="Fukuoka S."/>
            <person name="Nishikawa H."/>
            <person name="Benno Y."/>
        </authorList>
    </citation>
    <scope>NUCLEOTIDE SEQUENCE</scope>
    <source>
        <strain evidence="2">MM35</strain>
    </source>
</reference>
<evidence type="ECO:0000313" key="3">
    <source>
        <dbReference type="Proteomes" id="UP000681343"/>
    </source>
</evidence>
<protein>
    <recommendedName>
        <fullName evidence="1">DUF6472 domain-containing protein</fullName>
    </recommendedName>
</protein>
<evidence type="ECO:0000259" key="1">
    <source>
        <dbReference type="Pfam" id="PF20076"/>
    </source>
</evidence>
<dbReference type="Pfam" id="PF20076">
    <property type="entry name" value="DUF6472"/>
    <property type="match status" value="1"/>
</dbReference>
<gene>
    <name evidence="2" type="ORF">MM35RIKEN_05110</name>
</gene>
<evidence type="ECO:0000313" key="2">
    <source>
        <dbReference type="EMBL" id="BCK78319.1"/>
    </source>
</evidence>
<keyword evidence="3" id="KW-1185">Reference proteome</keyword>
<dbReference type="InterPro" id="IPR045525">
    <property type="entry name" value="DUF6472"/>
</dbReference>
<dbReference type="RefSeq" id="WP_212819007.1">
    <property type="nucleotide sequence ID" value="NZ_AP023415.1"/>
</dbReference>
<dbReference type="Proteomes" id="UP000681343">
    <property type="component" value="Chromosome"/>
</dbReference>
<dbReference type="EMBL" id="AP023415">
    <property type="protein sequence ID" value="BCK78319.1"/>
    <property type="molecule type" value="Genomic_DNA"/>
</dbReference>
<feature type="domain" description="DUF6472" evidence="1">
    <location>
        <begin position="3"/>
        <end position="57"/>
    </location>
</feature>
<dbReference type="AlphaFoldDB" id="A0A810PN53"/>
<accession>A0A810PN53</accession>
<sequence length="57" mass="6942">MSTKCETCVYYSYDEEYDDYICEMDLDEDEMVRFLSARADACPYWRPGDDYRTARRQ</sequence>
<proteinExistence type="predicted"/>